<evidence type="ECO:0000256" key="2">
    <source>
        <dbReference type="ARBA" id="ARBA00005689"/>
    </source>
</evidence>
<keyword evidence="4" id="KW-0547">Nucleotide-binding</keyword>
<keyword evidence="5" id="KW-0521">NADP</keyword>
<dbReference type="PANTHER" id="PTHR10160">
    <property type="entry name" value="NAD(P) TRANSHYDROGENASE"/>
    <property type="match status" value="1"/>
</dbReference>
<keyword evidence="7" id="KW-0520">NAD</keyword>
<feature type="domain" description="Alanine dehydrogenase/pyridine nucleotide transhydrogenase N-terminal" evidence="13">
    <location>
        <begin position="4"/>
        <end position="136"/>
    </location>
</feature>
<dbReference type="EC" id="7.1.1.1" evidence="3"/>
<keyword evidence="6" id="KW-1278">Translocase</keyword>
<evidence type="ECO:0000256" key="9">
    <source>
        <dbReference type="ARBA" id="ARBA00071353"/>
    </source>
</evidence>
<dbReference type="GO" id="GO:0006740">
    <property type="term" value="P:NADPH regeneration"/>
    <property type="evidence" value="ECO:0007669"/>
    <property type="project" value="TreeGrafter"/>
</dbReference>
<dbReference type="Proteomes" id="UP000315736">
    <property type="component" value="Unassembled WGS sequence"/>
</dbReference>
<dbReference type="SMART" id="SM01003">
    <property type="entry name" value="AlaDh_PNT_N"/>
    <property type="match status" value="1"/>
</dbReference>
<feature type="domain" description="Alanine dehydrogenase/pyridine nucleotide transhydrogenase NAD(H)-binding" evidence="12">
    <location>
        <begin position="145"/>
        <end position="323"/>
    </location>
</feature>
<reference evidence="14 15" key="1">
    <citation type="submission" date="2019-07" db="EMBL/GenBank/DDBJ databases">
        <title>Tepidimonas alkaliphilus YIM 72238 draft genome.</title>
        <authorList>
            <person name="Da Costa M.S."/>
            <person name="Froufe H.J.C."/>
            <person name="Egas C."/>
            <person name="Albuquerque L."/>
        </authorList>
    </citation>
    <scope>NUCLEOTIDE SEQUENCE [LARGE SCALE GENOMIC DNA]</scope>
    <source>
        <strain evidence="14 15">YIM 72238</strain>
    </source>
</reference>
<evidence type="ECO:0000256" key="1">
    <source>
        <dbReference type="ARBA" id="ARBA00003943"/>
    </source>
</evidence>
<dbReference type="Pfam" id="PF01262">
    <property type="entry name" value="AlaDh_PNT_C"/>
    <property type="match status" value="1"/>
</dbReference>
<dbReference type="GO" id="GO:0008750">
    <property type="term" value="F:proton-translocating NAD(P)+ transhydrogenase activity"/>
    <property type="evidence" value="ECO:0007669"/>
    <property type="project" value="UniProtKB-EC"/>
</dbReference>
<dbReference type="GO" id="GO:0050661">
    <property type="term" value="F:NADP binding"/>
    <property type="evidence" value="ECO:0007669"/>
    <property type="project" value="TreeGrafter"/>
</dbReference>
<comment type="similarity">
    <text evidence="2">Belongs to the AlaDH/PNT family.</text>
</comment>
<keyword evidence="14" id="KW-0560">Oxidoreductase</keyword>
<dbReference type="OrthoDB" id="9804592at2"/>
<evidence type="ECO:0000256" key="11">
    <source>
        <dbReference type="ARBA" id="ARBA00084087"/>
    </source>
</evidence>
<dbReference type="Gene3D" id="3.40.50.720">
    <property type="entry name" value="NAD(P)-binding Rossmann-like Domain"/>
    <property type="match status" value="2"/>
</dbReference>
<dbReference type="SMART" id="SM01002">
    <property type="entry name" value="AlaDh_PNT_C"/>
    <property type="match status" value="1"/>
</dbReference>
<comment type="caution">
    <text evidence="14">The sequence shown here is derived from an EMBL/GenBank/DDBJ whole genome shotgun (WGS) entry which is preliminary data.</text>
</comment>
<evidence type="ECO:0000313" key="15">
    <source>
        <dbReference type="Proteomes" id="UP000315736"/>
    </source>
</evidence>
<evidence type="ECO:0000256" key="10">
    <source>
        <dbReference type="ARBA" id="ARBA00076996"/>
    </source>
</evidence>
<evidence type="ECO:0000256" key="5">
    <source>
        <dbReference type="ARBA" id="ARBA00022857"/>
    </source>
</evidence>
<dbReference type="PANTHER" id="PTHR10160:SF19">
    <property type="entry name" value="PROTON-TRANSLOCATING NAD(P)(+) TRANSHYDROGENASE"/>
    <property type="match status" value="1"/>
</dbReference>
<dbReference type="SUPFAM" id="SSF52283">
    <property type="entry name" value="Formate/glycerate dehydrogenase catalytic domain-like"/>
    <property type="match status" value="1"/>
</dbReference>
<comment type="catalytic activity">
    <reaction evidence="8">
        <text>NAD(+) + NADPH + H(+)(in) = NADH + NADP(+) + H(+)(out)</text>
        <dbReference type="Rhea" id="RHEA:47992"/>
        <dbReference type="ChEBI" id="CHEBI:15378"/>
        <dbReference type="ChEBI" id="CHEBI:57540"/>
        <dbReference type="ChEBI" id="CHEBI:57783"/>
        <dbReference type="ChEBI" id="CHEBI:57945"/>
        <dbReference type="ChEBI" id="CHEBI:58349"/>
        <dbReference type="EC" id="7.1.1.1"/>
    </reaction>
</comment>
<gene>
    <name evidence="14" type="primary">pntAA</name>
    <name evidence="14" type="ORF">Talka_01431</name>
</gene>
<dbReference type="GO" id="GO:0016491">
    <property type="term" value="F:oxidoreductase activity"/>
    <property type="evidence" value="ECO:0007669"/>
    <property type="project" value="UniProtKB-KW"/>
</dbReference>
<dbReference type="AlphaFoldDB" id="A0A554W806"/>
<proteinExistence type="inferred from homology"/>
<evidence type="ECO:0000259" key="13">
    <source>
        <dbReference type="SMART" id="SM01003"/>
    </source>
</evidence>
<dbReference type="Pfam" id="PF05222">
    <property type="entry name" value="AlaDh_PNT_N"/>
    <property type="match status" value="1"/>
</dbReference>
<sequence>MRIGVPAETAALETRVAVTPETAKKLVAQGHTVLVQAGAGASSGAPDEAYRAVGAEIVDAATALGADLVLKVRGPSDAELAQMKSGSTLVGMLNPFDAEGLQRLAAAGLTAFALEAVPRTTRAQSMDVLSSQANIAGYKAVMLAANHYQRLFPMLMTAAGTIKAARVVVLGVGVAGLQAIATAKRLGAVIEASDVRPAVKEQVESLGAKFIDVPYETDEERECAQGVGGYARPMPPSWLERQKVEVAKRVAQADVVISTALIPGRPAPTLVTEDMVRSMKPGSVIVDLAAGRGPIGPHGQPGGNCPLTVPDQVVTVHGVTIVGHTNLPALVAADASALYARNVLDFLKLIVTREGQLQLNLDDDIVAACLVAHGGEVRRKP</sequence>
<dbReference type="InterPro" id="IPR036291">
    <property type="entry name" value="NAD(P)-bd_dom_sf"/>
</dbReference>
<evidence type="ECO:0000256" key="4">
    <source>
        <dbReference type="ARBA" id="ARBA00022741"/>
    </source>
</evidence>
<dbReference type="EMBL" id="VJNB01000006">
    <property type="protein sequence ID" value="TSE19712.1"/>
    <property type="molecule type" value="Genomic_DNA"/>
</dbReference>
<evidence type="ECO:0000256" key="6">
    <source>
        <dbReference type="ARBA" id="ARBA00022967"/>
    </source>
</evidence>
<dbReference type="SUPFAM" id="SSF51735">
    <property type="entry name" value="NAD(P)-binding Rossmann-fold domains"/>
    <property type="match status" value="1"/>
</dbReference>
<dbReference type="CDD" id="cd05304">
    <property type="entry name" value="Rubrum_tdh"/>
    <property type="match status" value="1"/>
</dbReference>
<dbReference type="InterPro" id="IPR007886">
    <property type="entry name" value="AlaDH/PNT_N"/>
</dbReference>
<dbReference type="FunFam" id="3.40.50.720:FF:000188">
    <property type="entry name" value="NAD(P) transhydrogenase alpha subunit 1"/>
    <property type="match status" value="1"/>
</dbReference>
<organism evidence="14 15">
    <name type="scientific">Tepidimonas alkaliphilus</name>
    <dbReference type="NCBI Taxonomy" id="2588942"/>
    <lineage>
        <taxon>Bacteria</taxon>
        <taxon>Pseudomonadati</taxon>
        <taxon>Pseudomonadota</taxon>
        <taxon>Betaproteobacteria</taxon>
        <taxon>Burkholderiales</taxon>
        <taxon>Tepidimonas</taxon>
    </lineage>
</organism>
<name>A0A554W806_9BURK</name>
<evidence type="ECO:0000256" key="3">
    <source>
        <dbReference type="ARBA" id="ARBA00012943"/>
    </source>
</evidence>
<keyword evidence="15" id="KW-1185">Reference proteome</keyword>
<comment type="function">
    <text evidence="1">The transhydrogenation between NADH and NADP is coupled to respiration and ATP hydrolysis and functions as a proton pump across the membrane.</text>
</comment>
<dbReference type="RefSeq" id="WP_143890441.1">
    <property type="nucleotide sequence ID" value="NZ_VJNB01000006.1"/>
</dbReference>
<dbReference type="NCBIfam" id="NF006942">
    <property type="entry name" value="PRK09424.1"/>
    <property type="match status" value="1"/>
</dbReference>
<dbReference type="InterPro" id="IPR007698">
    <property type="entry name" value="AlaDH/PNT_NAD(H)-bd"/>
</dbReference>
<evidence type="ECO:0000259" key="12">
    <source>
        <dbReference type="SMART" id="SM01002"/>
    </source>
</evidence>
<evidence type="ECO:0000256" key="7">
    <source>
        <dbReference type="ARBA" id="ARBA00023027"/>
    </source>
</evidence>
<protein>
    <recommendedName>
        <fullName evidence="9">NAD(P) transhydrogenase subunit alpha part 1</fullName>
        <ecNumber evidence="3">7.1.1.1</ecNumber>
    </recommendedName>
    <alternativeName>
        <fullName evidence="11">Nicotinamide nucleotide transhydrogenase subunit alpha 1</fullName>
    </alternativeName>
    <alternativeName>
        <fullName evidence="10">Pyridine nucleotide transhydrogenase subunit alpha 1</fullName>
    </alternativeName>
</protein>
<accession>A0A554W806</accession>
<evidence type="ECO:0000313" key="14">
    <source>
        <dbReference type="EMBL" id="TSE19712.1"/>
    </source>
</evidence>
<evidence type="ECO:0000256" key="8">
    <source>
        <dbReference type="ARBA" id="ARBA00048202"/>
    </source>
</evidence>
<dbReference type="GO" id="GO:0005886">
    <property type="term" value="C:plasma membrane"/>
    <property type="evidence" value="ECO:0007669"/>
    <property type="project" value="TreeGrafter"/>
</dbReference>